<feature type="compositionally biased region" description="Low complexity" evidence="5">
    <location>
        <begin position="65"/>
        <end position="87"/>
    </location>
</feature>
<evidence type="ECO:0000256" key="5">
    <source>
        <dbReference type="SAM" id="MobiDB-lite"/>
    </source>
</evidence>
<keyword evidence="3" id="KW-0509">mRNA transport</keyword>
<dbReference type="EMBL" id="CP119954">
    <property type="protein sequence ID" value="WFC96585.1"/>
    <property type="molecule type" value="Genomic_DNA"/>
</dbReference>
<feature type="compositionally biased region" description="Polar residues" evidence="5">
    <location>
        <begin position="88"/>
        <end position="101"/>
    </location>
</feature>
<accession>A0AAF0IQX6</accession>
<dbReference type="GO" id="GO:0006999">
    <property type="term" value="P:nuclear pore organization"/>
    <property type="evidence" value="ECO:0007669"/>
    <property type="project" value="TreeGrafter"/>
</dbReference>
<protein>
    <recommendedName>
        <fullName evidence="6">RRM Nup35-type domain-containing protein</fullName>
    </recommendedName>
</protein>
<reference evidence="7" key="1">
    <citation type="submission" date="2023-03" db="EMBL/GenBank/DDBJ databases">
        <title>Mating type loci evolution in Malassezia.</title>
        <authorList>
            <person name="Coelho M.A."/>
        </authorList>
    </citation>
    <scope>NUCLEOTIDE SEQUENCE</scope>
    <source>
        <strain evidence="7">CBS 14135</strain>
    </source>
</reference>
<feature type="region of interest" description="Disordered" evidence="5">
    <location>
        <begin position="1"/>
        <end position="231"/>
    </location>
</feature>
<keyword evidence="8" id="KW-1185">Reference proteome</keyword>
<proteinExistence type="predicted"/>
<dbReference type="InterPro" id="IPR012677">
    <property type="entry name" value="Nucleotide-bd_a/b_plait_sf"/>
</dbReference>
<gene>
    <name evidence="7" type="ORF">MBRA1_003246</name>
</gene>
<feature type="region of interest" description="Disordered" evidence="5">
    <location>
        <begin position="415"/>
        <end position="441"/>
    </location>
</feature>
<dbReference type="PANTHER" id="PTHR21527:SF6">
    <property type="entry name" value="NUCLEOPORIN NUP35"/>
    <property type="match status" value="1"/>
</dbReference>
<dbReference type="Proteomes" id="UP001216638">
    <property type="component" value="Chromosome 4"/>
</dbReference>
<dbReference type="PANTHER" id="PTHR21527">
    <property type="entry name" value="NUCLEOPORIN NUP35"/>
    <property type="match status" value="1"/>
</dbReference>
<evidence type="ECO:0000256" key="4">
    <source>
        <dbReference type="ARBA" id="ARBA00023242"/>
    </source>
</evidence>
<dbReference type="Gene3D" id="3.30.70.330">
    <property type="match status" value="1"/>
</dbReference>
<dbReference type="GO" id="GO:0005543">
    <property type="term" value="F:phospholipid binding"/>
    <property type="evidence" value="ECO:0007669"/>
    <property type="project" value="TreeGrafter"/>
</dbReference>
<feature type="compositionally biased region" description="Polar residues" evidence="5">
    <location>
        <begin position="54"/>
        <end position="64"/>
    </location>
</feature>
<dbReference type="GO" id="GO:0017056">
    <property type="term" value="F:structural constituent of nuclear pore"/>
    <property type="evidence" value="ECO:0007669"/>
    <property type="project" value="TreeGrafter"/>
</dbReference>
<sequence>MFSASQQAQGGSPWSQKTTATPFGSQGGMQFGNPSIGASPATPAHGQPGLLLPQNAQAFTPQNRQQQPMAPQTTPQWGQQTTLGTPQSQQNTSLFAGNATYSPAPPQPLSAQPSPMQPGQAPVNYLPGYLSKMRGNERASSSSQRPIESASPPARDPDTSLVLPGGKETQVSGRAAPSASPTNRFSSSFFNVSQAADDSRFAHTPPPANKGREGSIFGQGGLRGTRKQEDPDRSYLLRVPSEPAAAPSSSFFGTEANTSAMEDDDAPPADALTDVAQQAPLAFQASLSTRVAATPEKAPAETPIAQRVVLVFGFPGYLYTRVVDHFAAIGGLQKSEEVPLDHAQSDLLATTDGKPPKGALPSIARLTYSAPYQALMAVRRSGQLVANTCMIGVRWESDALHELGQIRGLDAALLGESDAKPPAPSTPAPARAPLQNKSTPLIGRPIDVVDTPISALAQKHPSTPGLSPLRAAVSAGEAVWRSTLGGTPASASQPGAPAASKSVVGRLADGLFGW</sequence>
<evidence type="ECO:0000313" key="8">
    <source>
        <dbReference type="Proteomes" id="UP001216638"/>
    </source>
</evidence>
<evidence type="ECO:0000256" key="1">
    <source>
        <dbReference type="ARBA" id="ARBA00004123"/>
    </source>
</evidence>
<feature type="compositionally biased region" description="Low complexity" evidence="5">
    <location>
        <begin position="109"/>
        <end position="118"/>
    </location>
</feature>
<keyword evidence="4" id="KW-0539">Nucleus</keyword>
<feature type="domain" description="RRM Nup35-type" evidence="6">
    <location>
        <begin position="306"/>
        <end position="394"/>
    </location>
</feature>
<organism evidence="7 8">
    <name type="scientific">Malassezia brasiliensis</name>
    <dbReference type="NCBI Taxonomy" id="1821822"/>
    <lineage>
        <taxon>Eukaryota</taxon>
        <taxon>Fungi</taxon>
        <taxon>Dikarya</taxon>
        <taxon>Basidiomycota</taxon>
        <taxon>Ustilaginomycotina</taxon>
        <taxon>Malasseziomycetes</taxon>
        <taxon>Malasseziales</taxon>
        <taxon>Malasseziaceae</taxon>
        <taxon>Malassezia</taxon>
    </lineage>
</organism>
<evidence type="ECO:0000256" key="3">
    <source>
        <dbReference type="ARBA" id="ARBA00022816"/>
    </source>
</evidence>
<evidence type="ECO:0000259" key="6">
    <source>
        <dbReference type="Pfam" id="PF05172"/>
    </source>
</evidence>
<evidence type="ECO:0000256" key="2">
    <source>
        <dbReference type="ARBA" id="ARBA00022448"/>
    </source>
</evidence>
<dbReference type="Pfam" id="PF05172">
    <property type="entry name" value="RRM_Nup35"/>
    <property type="match status" value="1"/>
</dbReference>
<keyword evidence="2" id="KW-0813">Transport</keyword>
<evidence type="ECO:0000313" key="7">
    <source>
        <dbReference type="EMBL" id="WFC96585.1"/>
    </source>
</evidence>
<feature type="compositionally biased region" description="Polar residues" evidence="5">
    <location>
        <begin position="179"/>
        <end position="196"/>
    </location>
</feature>
<dbReference type="GO" id="GO:0044615">
    <property type="term" value="C:nuclear pore nuclear basket"/>
    <property type="evidence" value="ECO:0007669"/>
    <property type="project" value="TreeGrafter"/>
</dbReference>
<dbReference type="GO" id="GO:0051028">
    <property type="term" value="P:mRNA transport"/>
    <property type="evidence" value="ECO:0007669"/>
    <property type="project" value="UniProtKB-KW"/>
</dbReference>
<name>A0AAF0IQX6_9BASI</name>
<dbReference type="GO" id="GO:0006607">
    <property type="term" value="P:NLS-bearing protein import into nucleus"/>
    <property type="evidence" value="ECO:0007669"/>
    <property type="project" value="TreeGrafter"/>
</dbReference>
<dbReference type="InterPro" id="IPR007846">
    <property type="entry name" value="RRM_NUP35_dom"/>
</dbReference>
<comment type="subcellular location">
    <subcellularLocation>
        <location evidence="1">Nucleus</location>
    </subcellularLocation>
</comment>
<dbReference type="GO" id="GO:0044613">
    <property type="term" value="C:nuclear pore central transport channel"/>
    <property type="evidence" value="ECO:0007669"/>
    <property type="project" value="TreeGrafter"/>
</dbReference>
<feature type="compositionally biased region" description="Polar residues" evidence="5">
    <location>
        <begin position="1"/>
        <end position="24"/>
    </location>
</feature>
<dbReference type="AlphaFoldDB" id="A0AAF0IQX6"/>